<dbReference type="EMBL" id="OX336425">
    <property type="protein sequence ID" value="CAI2768586.1"/>
    <property type="molecule type" value="Genomic_DNA"/>
</dbReference>
<accession>A0A9W4XB77</accession>
<sequence>MIRIVRTPAPDFLVDENGKWFKETARAIEHYTNKEEGSFEFSLYNDKKVKDELKKIFVKCAYCESSYGAVYDGDVEHFRPKGRIKEKNPATPGYYWMANNWDNLFLACQHCNQRRKHTLYGQSDESGYGKLDQFPLISEADRLIDHQHNDLVFKTEEDSRLLIDPCRDDPSIHFHYENTEAVIVPLSDKGIFSINIYVLQRPLLVKERKIHMLKLFGQIKCVTRELERLNRDINDQIQKDIFTEEFDRLMEYADGKAVYAGMCQFFINKFLEDNNLL</sequence>
<reference evidence="2" key="1">
    <citation type="submission" date="2022-09" db="EMBL/GenBank/DDBJ databases">
        <authorList>
            <person name="Duchaud E."/>
        </authorList>
    </citation>
    <scope>NUCLEOTIDE SEQUENCE</scope>
    <source>
        <strain evidence="2">TRV642</strain>
    </source>
</reference>
<evidence type="ECO:0000313" key="3">
    <source>
        <dbReference type="Proteomes" id="UP001152749"/>
    </source>
</evidence>
<dbReference type="AlphaFoldDB" id="A0A9W4XB77"/>
<dbReference type="KEGG" id="fcs:TRV642_3838"/>
<dbReference type="CDD" id="cd00085">
    <property type="entry name" value="HNHc"/>
    <property type="match status" value="1"/>
</dbReference>
<evidence type="ECO:0000259" key="1">
    <source>
        <dbReference type="SMART" id="SM00507"/>
    </source>
</evidence>
<dbReference type="RefSeq" id="WP_263361171.1">
    <property type="nucleotide sequence ID" value="NZ_OX336425.1"/>
</dbReference>
<evidence type="ECO:0000313" key="2">
    <source>
        <dbReference type="EMBL" id="CAI2768586.1"/>
    </source>
</evidence>
<feature type="domain" description="HNH nuclease" evidence="1">
    <location>
        <begin position="48"/>
        <end position="113"/>
    </location>
</feature>
<dbReference type="SMART" id="SM00507">
    <property type="entry name" value="HNHc"/>
    <property type="match status" value="1"/>
</dbReference>
<dbReference type="Gene3D" id="1.10.30.50">
    <property type="match status" value="1"/>
</dbReference>
<dbReference type="InterPro" id="IPR003615">
    <property type="entry name" value="HNH_nuc"/>
</dbReference>
<gene>
    <name evidence="2" type="ORF">TRV642_3838</name>
</gene>
<proteinExistence type="predicted"/>
<dbReference type="Proteomes" id="UP001152749">
    <property type="component" value="Chromosome"/>
</dbReference>
<protein>
    <recommendedName>
        <fullName evidence="1">HNH nuclease domain-containing protein</fullName>
    </recommendedName>
</protein>
<name>A0A9W4XB77_9FLAO</name>
<organism evidence="2 3">
    <name type="scientific">Flavobacterium collinsii</name>
    <dbReference type="NCBI Taxonomy" id="1114861"/>
    <lineage>
        <taxon>Bacteria</taxon>
        <taxon>Pseudomonadati</taxon>
        <taxon>Bacteroidota</taxon>
        <taxon>Flavobacteriia</taxon>
        <taxon>Flavobacteriales</taxon>
        <taxon>Flavobacteriaceae</taxon>
        <taxon>Flavobacterium</taxon>
    </lineage>
</organism>